<protein>
    <submittedName>
        <fullName evidence="1">Uncharacterized protein</fullName>
    </submittedName>
</protein>
<reference evidence="1 2" key="1">
    <citation type="submission" date="2022-05" db="EMBL/GenBank/DDBJ databases">
        <authorList>
            <person name="Park J.-S."/>
        </authorList>
    </citation>
    <scope>NUCLEOTIDE SEQUENCE [LARGE SCALE GENOMIC DNA]</scope>
    <source>
        <strain evidence="1 2">2012CJ34-2</strain>
    </source>
</reference>
<sequence>MSNSQFASESLEELLVSLADGLRDAQDILNTSPSTDRFGRPVPRYQLPYLDFEINVDMTVTEEAAGFKKLRVGTVKNQKGEISSKISGRFVVVPPGEGLPLPMIDFKSEKRGVKKHDLSITVVDTNGEPVSDAAVELNLDIEASTALSAGSGVLRSARAESMYAKTVRSAKLSDAILVTDGQGQAKTTLALGSQIPPRCSVVVSAEYAQQKKQITVIADK</sequence>
<comment type="caution">
    <text evidence="1">The sequence shown here is derived from an EMBL/GenBank/DDBJ whole genome shotgun (WGS) entry which is preliminary data.</text>
</comment>
<gene>
    <name evidence="1" type="ORF">M3P05_17295</name>
</gene>
<evidence type="ECO:0000313" key="1">
    <source>
        <dbReference type="EMBL" id="MCL6271676.1"/>
    </source>
</evidence>
<dbReference type="Gene3D" id="2.60.40.10">
    <property type="entry name" value="Immunoglobulins"/>
    <property type="match status" value="1"/>
</dbReference>
<name>A0ABT0PL17_9GAMM</name>
<proteinExistence type="predicted"/>
<dbReference type="EMBL" id="JAMFLX010000030">
    <property type="protein sequence ID" value="MCL6271676.1"/>
    <property type="molecule type" value="Genomic_DNA"/>
</dbReference>
<dbReference type="RefSeq" id="WP_249701314.1">
    <property type="nucleotide sequence ID" value="NZ_JAMFLX010000030.1"/>
</dbReference>
<accession>A0ABT0PL17</accession>
<keyword evidence="2" id="KW-1185">Reference proteome</keyword>
<dbReference type="InterPro" id="IPR013783">
    <property type="entry name" value="Ig-like_fold"/>
</dbReference>
<organism evidence="1 2">
    <name type="scientific">Parendozoicomonas callyspongiae</name>
    <dbReference type="NCBI Taxonomy" id="2942213"/>
    <lineage>
        <taxon>Bacteria</taxon>
        <taxon>Pseudomonadati</taxon>
        <taxon>Pseudomonadota</taxon>
        <taxon>Gammaproteobacteria</taxon>
        <taxon>Oceanospirillales</taxon>
        <taxon>Endozoicomonadaceae</taxon>
        <taxon>Parendozoicomonas</taxon>
    </lineage>
</organism>
<evidence type="ECO:0000313" key="2">
    <source>
        <dbReference type="Proteomes" id="UP001203338"/>
    </source>
</evidence>
<dbReference type="Proteomes" id="UP001203338">
    <property type="component" value="Unassembled WGS sequence"/>
</dbReference>